<comment type="caution">
    <text evidence="2">The sequence shown here is derived from an EMBL/GenBank/DDBJ whole genome shotgun (WGS) entry which is preliminary data.</text>
</comment>
<dbReference type="EMBL" id="JAQRFN010000010">
    <property type="protein sequence ID" value="MDC9597097.1"/>
    <property type="molecule type" value="Genomic_DNA"/>
</dbReference>
<dbReference type="RefSeq" id="WP_273575685.1">
    <property type="nucleotide sequence ID" value="NZ_JAQRFN010000010.1"/>
</dbReference>
<evidence type="ECO:0000313" key="3">
    <source>
        <dbReference type="Proteomes" id="UP001220225"/>
    </source>
</evidence>
<feature type="compositionally biased region" description="Polar residues" evidence="1">
    <location>
        <begin position="1"/>
        <end position="15"/>
    </location>
</feature>
<feature type="region of interest" description="Disordered" evidence="1">
    <location>
        <begin position="31"/>
        <end position="52"/>
    </location>
</feature>
<evidence type="ECO:0000256" key="1">
    <source>
        <dbReference type="SAM" id="MobiDB-lite"/>
    </source>
</evidence>
<organism evidence="2 3">
    <name type="scientific">Xenorhabdus anantnagensis</name>
    <dbReference type="NCBI Taxonomy" id="3025875"/>
    <lineage>
        <taxon>Bacteria</taxon>
        <taxon>Pseudomonadati</taxon>
        <taxon>Pseudomonadota</taxon>
        <taxon>Gammaproteobacteria</taxon>
        <taxon>Enterobacterales</taxon>
        <taxon>Morganellaceae</taxon>
        <taxon>Xenorhabdus</taxon>
    </lineage>
</organism>
<gene>
    <name evidence="2" type="ORF">PSI14_09555</name>
</gene>
<feature type="region of interest" description="Disordered" evidence="1">
    <location>
        <begin position="1"/>
        <end position="20"/>
    </location>
</feature>
<name>A0ABT5LRQ5_9GAMM</name>
<evidence type="ECO:0000313" key="2">
    <source>
        <dbReference type="EMBL" id="MDC9597097.1"/>
    </source>
</evidence>
<dbReference type="Proteomes" id="UP001220225">
    <property type="component" value="Unassembled WGS sequence"/>
</dbReference>
<reference evidence="2 3" key="1">
    <citation type="submission" date="2023-02" db="EMBL/GenBank/DDBJ databases">
        <title>Entomopathogenic bacteria.</title>
        <authorList>
            <person name="Machado R.A."/>
        </authorList>
    </citation>
    <scope>NUCLEOTIDE SEQUENCE [LARGE SCALE GENOMIC DNA]</scope>
    <source>
        <strain evidence="2 3">XENO-2</strain>
    </source>
</reference>
<sequence length="52" mass="5853">MSPTISNNETINAMSQDDKEFENALREISGDKEEYIGFDAGPRRDIGPRTHV</sequence>
<proteinExistence type="predicted"/>
<keyword evidence="3" id="KW-1185">Reference proteome</keyword>
<accession>A0ABT5LRQ5</accession>
<protein>
    <submittedName>
        <fullName evidence="2">Uncharacterized protein</fullName>
    </submittedName>
</protein>